<dbReference type="AlphaFoldDB" id="A0A7T6XGA5"/>
<accession>A0A7T6XGA5</accession>
<reference evidence="2 3" key="1">
    <citation type="submission" date="2020-08" db="EMBL/GenBank/DDBJ databases">
        <title>The completed genome sequence of the pathogenic ascomycete fungus Penicillium digitatum.</title>
        <authorList>
            <person name="Wang M."/>
        </authorList>
    </citation>
    <scope>NUCLEOTIDE SEQUENCE [LARGE SCALE GENOMIC DNA]</scope>
    <source>
        <strain evidence="2 3">PdW03</strain>
    </source>
</reference>
<proteinExistence type="predicted"/>
<protein>
    <submittedName>
        <fullName evidence="2">Uncharacterized protein</fullName>
    </submittedName>
</protein>
<feature type="compositionally biased region" description="Low complexity" evidence="1">
    <location>
        <begin position="63"/>
        <end position="72"/>
    </location>
</feature>
<dbReference type="RefSeq" id="XP_065955894.1">
    <property type="nucleotide sequence ID" value="XM_066100494.1"/>
</dbReference>
<dbReference type="GeneID" id="90952509"/>
<gene>
    <name evidence="2" type="ORF">Pdw03_3442</name>
</gene>
<evidence type="ECO:0000313" key="3">
    <source>
        <dbReference type="Proteomes" id="UP000595662"/>
    </source>
</evidence>
<organism evidence="2 3">
    <name type="scientific">Penicillium digitatum</name>
    <name type="common">Green mold</name>
    <dbReference type="NCBI Taxonomy" id="36651"/>
    <lineage>
        <taxon>Eukaryota</taxon>
        <taxon>Fungi</taxon>
        <taxon>Dikarya</taxon>
        <taxon>Ascomycota</taxon>
        <taxon>Pezizomycotina</taxon>
        <taxon>Eurotiomycetes</taxon>
        <taxon>Eurotiomycetidae</taxon>
        <taxon>Eurotiales</taxon>
        <taxon>Aspergillaceae</taxon>
        <taxon>Penicillium</taxon>
    </lineage>
</organism>
<feature type="region of interest" description="Disordered" evidence="1">
    <location>
        <begin position="31"/>
        <end position="72"/>
    </location>
</feature>
<name>A0A7T6XGA5_PENDI</name>
<evidence type="ECO:0000256" key="1">
    <source>
        <dbReference type="SAM" id="MobiDB-lite"/>
    </source>
</evidence>
<evidence type="ECO:0000313" key="2">
    <source>
        <dbReference type="EMBL" id="QQK40588.1"/>
    </source>
</evidence>
<sequence length="72" mass="7342">MLHTGPLAHRHSKLHCQASFGGLPVHGLGVHPTCSNGPANVQSSPFSSGGRGSGESRLCRATSRSFSSSLSG</sequence>
<dbReference type="Proteomes" id="UP000595662">
    <property type="component" value="Chromosome 1"/>
</dbReference>
<feature type="compositionally biased region" description="Polar residues" evidence="1">
    <location>
        <begin position="33"/>
        <end position="42"/>
    </location>
</feature>
<dbReference type="EMBL" id="CP060774">
    <property type="protein sequence ID" value="QQK40588.1"/>
    <property type="molecule type" value="Genomic_DNA"/>
</dbReference>